<proteinExistence type="predicted"/>
<reference evidence="1 2" key="1">
    <citation type="journal article" date="2019" name="Int. J. Syst. Evol. Microbiol.">
        <title>The Global Catalogue of Microorganisms (GCM) 10K type strain sequencing project: providing services to taxonomists for standard genome sequencing and annotation.</title>
        <authorList>
            <consortium name="The Broad Institute Genomics Platform"/>
            <consortium name="The Broad Institute Genome Sequencing Center for Infectious Disease"/>
            <person name="Wu L."/>
            <person name="Ma J."/>
        </authorList>
    </citation>
    <scope>NUCLEOTIDE SEQUENCE [LARGE SCALE GENOMIC DNA]</scope>
    <source>
        <strain evidence="1 2">JCM 14942</strain>
    </source>
</reference>
<name>A0ABN2BF22_9ACTN</name>
<evidence type="ECO:0000313" key="2">
    <source>
        <dbReference type="Proteomes" id="UP001500842"/>
    </source>
</evidence>
<keyword evidence="2" id="KW-1185">Reference proteome</keyword>
<dbReference type="Proteomes" id="UP001500842">
    <property type="component" value="Unassembled WGS sequence"/>
</dbReference>
<organism evidence="1 2">
    <name type="scientific">Nocardioides humi</name>
    <dbReference type="NCBI Taxonomy" id="449461"/>
    <lineage>
        <taxon>Bacteria</taxon>
        <taxon>Bacillati</taxon>
        <taxon>Actinomycetota</taxon>
        <taxon>Actinomycetes</taxon>
        <taxon>Propionibacteriales</taxon>
        <taxon>Nocardioidaceae</taxon>
        <taxon>Nocardioides</taxon>
    </lineage>
</organism>
<sequence>MTAPISRRSILGAATTGPVVALGRALRSFNSTELPTVPRTNALAQFPKLKARLSTP</sequence>
<comment type="caution">
    <text evidence="1">The sequence shown here is derived from an EMBL/GenBank/DDBJ whole genome shotgun (WGS) entry which is preliminary data.</text>
</comment>
<evidence type="ECO:0000313" key="1">
    <source>
        <dbReference type="EMBL" id="GAA1538042.1"/>
    </source>
</evidence>
<gene>
    <name evidence="1" type="ORF">GCM10009788_45790</name>
</gene>
<accession>A0ABN2BF22</accession>
<dbReference type="EMBL" id="BAAAOR010000033">
    <property type="protein sequence ID" value="GAA1538042.1"/>
    <property type="molecule type" value="Genomic_DNA"/>
</dbReference>
<dbReference type="RefSeq" id="WP_181410864.1">
    <property type="nucleotide sequence ID" value="NZ_BAAAOR010000033.1"/>
</dbReference>
<protein>
    <submittedName>
        <fullName evidence="1">Uncharacterized protein</fullName>
    </submittedName>
</protein>